<evidence type="ECO:0000256" key="1">
    <source>
        <dbReference type="SAM" id="MobiDB-lite"/>
    </source>
</evidence>
<feature type="compositionally biased region" description="Acidic residues" evidence="1">
    <location>
        <begin position="588"/>
        <end position="598"/>
    </location>
</feature>
<dbReference type="OrthoDB" id="346034at2759"/>
<feature type="compositionally biased region" description="Basic and acidic residues" evidence="1">
    <location>
        <begin position="275"/>
        <end position="307"/>
    </location>
</feature>
<feature type="compositionally biased region" description="Gly residues" evidence="1">
    <location>
        <begin position="2337"/>
        <end position="2346"/>
    </location>
</feature>
<sequence length="3199" mass="330403">MQQEEPLPSQQRHALHLQLLLPPHPSSSETDMSLEASHTLFAAKASTVEYASRAFVRDNGLGSVVSPRLRRCLTEYDECIAYLPASVTDVSSPLSKQHGGEDVSTLAEMRQANLPAGGAAWLAKRPSFSSALVQRRGVAYGSDAFGPSVFSSFVGGRQGSRSVRGGEAGDLAASNRERRDTRSAPLGMAAKPAGDGEAAGCPLGDDHAGLHRLLPSEPYAGSMHLPRSASVDSSFAVCRRRRTDFFRESGTQFAASPSARAALVQGAFPFLRRGGESVRDVDDEMRQTSRTEPGKVQDNSAHAEEGAARPQPVDSFTHEARRRQKCEETLLQPDFHVRLQAALREQELGAVTSIRALRQQEAKEDSGNDSRSGSASASVRDEEGVPGAGSGRLSSGSRRRGGRSRHGGSRPQSSGGPGTAEAQTEPAKSGSEGVQVSEGTRDTADLSGGVAGGQHADAAREAQALPDDAVIRMLSLSVVLEDAAKAPPEGVSGAKKMAALRGREAGKTELDERAGDSAGGDSASCVDAEMKEQECAAGAQGESDDGKGPGLGEWRDEGAVKAIYGRVESRLTPTTSETAARADVSDAGAEEEGDDSTLDSEPGTGESQSRDGTPVLRLEDVSLPLYPLSQIMDCSPSTPTASPLSAGSRFARQLVFSAARSPRAAPFFSAARPDASGLSSVSAFAPALGAASQAMPEVDHAGTVGGDARSADLRGGRGEAGDGAKRGGQAFSSAASRLGVVGCGGSLGAWPTEKRSTGNDGEGRCSPLSLFLRKRRSSSLFSHDGELLLASPLAPPHPDILTPKSRRNACGASLLVGPASAGGSSALEGSLNGLASGAVCEGHGLGGAKLASDCRCFLPDDSLSLFLETRSTLLSLLEDLHEACCCCHGATTKAPSLKSSPCCPYHFPLAFPSSSLPVVGAAGLAPASAASPQMDDSPAASASPTQAQGVPFASAPCPASSNAVKTMRPPGLEPLCPDALAAEASPSSATAGSPMGPRELFREDALRGGETPSAICVAGVKSPGKIRIFKTEVDSCRSRVSAGESDEKTKFSEPTVPSDCSPCCASTDGTKEQGAGAGDGPCAPIQKKRGLRAQATTTISTTASAVTPLCTPTAAECLGVDIPCRVVVGAATPAAISRLGEPPSEAFSSEREKTPQPPVGASNSNGPSEDGAGARAEVKIEQGFSAAGEAQAERGGEPEKLGEVAASADGAVLHNVASVGLLPAQASREGLEEEERASVSSGATRCPAASDKNVALGGRCSLDTPAASPSSSNSMTSGAFSFNPFTASELGLDSSAETHKAPSALSASPASCSLSGAFLPQRAPAVSPFAAYLSPSTVSASCQAGAIPRCGPELHALFFEHTDCLRSSRCFVEQLAYAHIFRICFQPIGGGRPSTLSPLQQQFLVRELYLLRQEPNRLLVRNAFLWTGQPGCQHILDQMSVSCLGSLSSGNPFKSPFSGDRDRSGAFTRHAHQQGAYGWGGLYGGRGADGAPGGRSGGALGSDKFGACSDIPGVSAFDDLRKSGAYGGGRVSTRGQTALAVAAAAAAGLEDGLDSSRDEGAGKASGCEGNARKGKTAGESEDAGGKDDSVTGSAPRLSNSAPSKALLDPSIFLCTADMEVGAQKSALVASLRALRSLAPSWASQAEGGFAFHLERLLEVRSLHSQTLQNYRVVLQELFSVPPRLWRKERLLDALHDLDCLYAVAKSRAEDRQKAHASEQACKSSAGALPKVNGESDSQDSRRGDEDKHAMSQVFAMGEGLDQRPCSVRPLHRGGRQDGGGGSCACLGEEGRGSRALDSEDYLVSRPEAKDLFEEGDDAVSTGSSFFKGSRRRGEEAGESVARARFFRERENELPQLSSEAFNPREGKPISTPGGRGSADTGYVFAEDNEDAFDGVAAGGKGWASSSADAETQALQQHLEEQLQKHGLSANALGIALTQVLRSGGKEVAVKILQRLLSSGQSPTSSYDARYGRPGAVERIHRLLRHLVQSAVSSAPASLDSPLLEANEVSVPYSNKRGLAAQGGEADGGGDFEHSPHLAHLKQRGDRAGALACTDEDLLGVEGTEKSGVARRGKGIGPEPCAKRIKTDSGVSRRQDGMPSSADDDFGPLSSLSASKCTVSQLLHELSSVSSQNDSGAGGSRAPPRFSLPTTRQTSLTSAGRAASLSPSDVSFQVLPRDASPPSGERGSQKPASSPSQFSSRRHDSKDAGEGGRGAGKHGGGSGSGRGGHSGRDAATAQREEQAERLEYARRAATLEKVKGVFIGKKNTCWVAQWTDSSGRSRQTCYNIKTLGFEVARQKAIEERQRQMGTAPVVVQGGSRGADSRRLGAASSPAGAPTNGGAGVGPGGPSGGMLFAAGASAVNQLRETEGSAAPRNILLQGGLSTPTEQESDASVDLLRSLSANSAAAAGLVPSSLSASSQEAPVQANGGNEAGQSLISCPPLSPSCPTSSCDDQVGGASQGEERGGDSNELGSHISPRGSLQASAPPLVFSPMGPLPISPALPKHSEVEKEQELNRLLAGEGAVSESSSSPALAGLSTLQAAGSAQDGASVSPSLTGSPLVAPSSSLPKCGGAGGPPSLASLTAVLAQAFPNLASALSPAASGRSQGGEPLTSVSPEHLQLFQQLADQILPHQRSQGSRNSSSAAGLSGDAFLSAQVRGVSRTSPVLGSEEDPDVLLDVAELGAGLSHAARGVESNLSGVRPNAAGPRSFISNSQVPSPTSTALSSFSSDPGLSRVSGVSSRALSMQSAGSRPSSLAFGAPTSDSMSPAFLDSNAMFSRHEFHRRRESDVMQEHPPSTPPSMPYPGGSQSPEAALTDMCAGFGGASAARGRRHRVAYTHKQGRRTYASQARDFPRVDGIKYNVKCACWEVSCGAGFKVFSTRRLGGLQEAYDLAVKWKHEVDGGAEGVSTRRLVDKRPARSPGVTDHPQGMMAFLENEGCGTSRVYEGAGEEDEGEDEEDQEEAFLFLGESEAGTSAKRESRSGSSKEDQEEEDGSRMRQTDWVNERGDKHVLDGKQRDSPFDAWMRCLGASSEDGAGLKASSGASEMAPQRPPGEVGMLTSLLEQLAKGTGAPASDSSVPLQPETPIPEDIRGALALLAGAGSKGPSGEPVKDGMHGSVANRDLLTMASAQDGSGLEEGIGQLSPMERCEGDSGDEPAVAHEHRKRNLEYEGHDDGANELSNNSEFDIALLNKKMRTG</sequence>
<feature type="compositionally biased region" description="Basic and acidic residues" evidence="1">
    <location>
        <begin position="1738"/>
        <end position="1748"/>
    </location>
</feature>
<keyword evidence="3" id="KW-1185">Reference proteome</keyword>
<feature type="region of interest" description="Disordered" evidence="1">
    <location>
        <begin position="2127"/>
        <end position="2242"/>
    </location>
</feature>
<feature type="region of interest" description="Disordered" evidence="1">
    <location>
        <begin position="486"/>
        <end position="554"/>
    </location>
</feature>
<feature type="compositionally biased region" description="Basic and acidic residues" evidence="1">
    <location>
        <begin position="2200"/>
        <end position="2209"/>
    </location>
</feature>
<feature type="region of interest" description="Disordered" evidence="1">
    <location>
        <begin position="359"/>
        <end position="460"/>
    </location>
</feature>
<feature type="region of interest" description="Disordered" evidence="1">
    <location>
        <begin position="2968"/>
        <end position="3018"/>
    </location>
</feature>
<feature type="region of interest" description="Disordered" evidence="1">
    <location>
        <begin position="2697"/>
        <end position="2764"/>
    </location>
</feature>
<feature type="compositionally biased region" description="Basic residues" evidence="1">
    <location>
        <begin position="397"/>
        <end position="408"/>
    </location>
</feature>
<gene>
    <name evidence="2" type="ORF">BESB_065580</name>
</gene>
<accession>A0A2A9MF00</accession>
<feature type="compositionally biased region" description="Basic and acidic residues" evidence="1">
    <location>
        <begin position="709"/>
        <end position="725"/>
    </location>
</feature>
<feature type="region of interest" description="Disordered" evidence="1">
    <location>
        <begin position="1227"/>
        <end position="1250"/>
    </location>
</feature>
<reference evidence="2 3" key="1">
    <citation type="submission" date="2017-09" db="EMBL/GenBank/DDBJ databases">
        <title>Genome sequencing of Besnoitia besnoiti strain Bb-Ger1.</title>
        <authorList>
            <person name="Schares G."/>
            <person name="Venepally P."/>
            <person name="Lorenzi H.A."/>
        </authorList>
    </citation>
    <scope>NUCLEOTIDE SEQUENCE [LARGE SCALE GENOMIC DNA]</scope>
    <source>
        <strain evidence="2 3">Bb-Ger1</strain>
    </source>
</reference>
<feature type="compositionally biased region" description="Low complexity" evidence="1">
    <location>
        <begin position="2327"/>
        <end position="2336"/>
    </location>
</feature>
<feature type="compositionally biased region" description="Low complexity" evidence="1">
    <location>
        <begin position="2717"/>
        <end position="2729"/>
    </location>
</feature>
<dbReference type="RefSeq" id="XP_029218535.1">
    <property type="nucleotide sequence ID" value="XM_029364952.1"/>
</dbReference>
<name>A0A2A9MF00_BESBE</name>
<feature type="region of interest" description="Disordered" evidence="1">
    <location>
        <begin position="1714"/>
        <end position="1748"/>
    </location>
</feature>
<feature type="region of interest" description="Disordered" evidence="1">
    <location>
        <begin position="2421"/>
        <end position="2531"/>
    </location>
</feature>
<feature type="compositionally biased region" description="Low complexity" evidence="1">
    <location>
        <begin position="156"/>
        <end position="165"/>
    </location>
</feature>
<feature type="region of interest" description="Disordered" evidence="1">
    <location>
        <begin position="1138"/>
        <end position="1173"/>
    </location>
</feature>
<feature type="compositionally biased region" description="Polar residues" evidence="1">
    <location>
        <begin position="2147"/>
        <end position="2157"/>
    </location>
</feature>
<feature type="region of interest" description="Disordered" evidence="1">
    <location>
        <begin position="928"/>
        <end position="954"/>
    </location>
</feature>
<feature type="region of interest" description="Disordered" evidence="1">
    <location>
        <begin position="1552"/>
        <end position="1601"/>
    </location>
</feature>
<feature type="compositionally biased region" description="Basic and acidic residues" evidence="1">
    <location>
        <begin position="359"/>
        <end position="368"/>
    </location>
</feature>
<feature type="compositionally biased region" description="Low complexity" evidence="1">
    <location>
        <begin position="2518"/>
        <end position="2531"/>
    </location>
</feature>
<feature type="region of interest" description="Disordered" evidence="1">
    <location>
        <begin position="2906"/>
        <end position="2931"/>
    </location>
</feature>
<comment type="caution">
    <text evidence="2">The sequence shown here is derived from an EMBL/GenBank/DDBJ whole genome shotgun (WGS) entry which is preliminary data.</text>
</comment>
<feature type="compositionally biased region" description="Basic and acidic residues" evidence="1">
    <location>
        <begin position="3168"/>
        <end position="3177"/>
    </location>
</feature>
<feature type="region of interest" description="Disordered" evidence="1">
    <location>
        <begin position="3148"/>
        <end position="3186"/>
    </location>
</feature>
<feature type="region of interest" description="Disordered" evidence="1">
    <location>
        <begin position="571"/>
        <end position="616"/>
    </location>
</feature>
<feature type="compositionally biased region" description="Low complexity" evidence="1">
    <location>
        <begin position="2435"/>
        <end position="2451"/>
    </location>
</feature>
<feature type="region of interest" description="Disordered" evidence="1">
    <location>
        <begin position="3069"/>
        <end position="3088"/>
    </location>
</feature>
<feature type="compositionally biased region" description="Basic and acidic residues" evidence="1">
    <location>
        <begin position="2080"/>
        <end position="2095"/>
    </location>
</feature>
<feature type="region of interest" description="Disordered" evidence="1">
    <location>
        <begin position="699"/>
        <end position="729"/>
    </location>
</feature>
<feature type="region of interest" description="Disordered" evidence="1">
    <location>
        <begin position="156"/>
        <end position="203"/>
    </location>
</feature>
<feature type="compositionally biased region" description="Basic and acidic residues" evidence="1">
    <location>
        <begin position="2977"/>
        <end position="2988"/>
    </location>
</feature>
<feature type="region of interest" description="Disordered" evidence="1">
    <location>
        <begin position="3034"/>
        <end position="3056"/>
    </location>
</feature>
<feature type="compositionally biased region" description="Polar residues" evidence="1">
    <location>
        <begin position="2737"/>
        <end position="2754"/>
    </location>
</feature>
<dbReference type="VEuPathDB" id="ToxoDB:BESB_065580"/>
<dbReference type="EMBL" id="NWUJ01000006">
    <property type="protein sequence ID" value="PFH34526.1"/>
    <property type="molecule type" value="Genomic_DNA"/>
</dbReference>
<feature type="compositionally biased region" description="Polar residues" evidence="1">
    <location>
        <begin position="1590"/>
        <end position="1601"/>
    </location>
</feature>
<feature type="compositionally biased region" description="Basic and acidic residues" evidence="1">
    <location>
        <begin position="501"/>
        <end position="515"/>
    </location>
</feature>
<feature type="compositionally biased region" description="Polar residues" evidence="1">
    <location>
        <begin position="2189"/>
        <end position="2198"/>
    </location>
</feature>
<feature type="compositionally biased region" description="Basic and acidic residues" evidence="1">
    <location>
        <begin position="2504"/>
        <end position="2514"/>
    </location>
</feature>
<dbReference type="GeneID" id="40311485"/>
<feature type="region of interest" description="Disordered" evidence="1">
    <location>
        <begin position="2314"/>
        <end position="2346"/>
    </location>
</feature>
<feature type="compositionally biased region" description="Acidic residues" evidence="1">
    <location>
        <begin position="2949"/>
        <end position="2962"/>
    </location>
</feature>
<dbReference type="KEGG" id="bbes:BESB_065580"/>
<feature type="compositionally biased region" description="Basic and acidic residues" evidence="1">
    <location>
        <begin position="2995"/>
        <end position="3018"/>
    </location>
</feature>
<evidence type="ECO:0000313" key="3">
    <source>
        <dbReference type="Proteomes" id="UP000224006"/>
    </source>
</evidence>
<feature type="region of interest" description="Disordered" evidence="1">
    <location>
        <begin position="1859"/>
        <end position="1878"/>
    </location>
</feature>
<proteinExistence type="predicted"/>
<dbReference type="Gene3D" id="1.20.5.2050">
    <property type="match status" value="1"/>
</dbReference>
<feature type="region of interest" description="Disordered" evidence="1">
    <location>
        <begin position="1762"/>
        <end position="1781"/>
    </location>
</feature>
<feature type="compositionally biased region" description="Gly residues" evidence="1">
    <location>
        <begin position="2210"/>
        <end position="2227"/>
    </location>
</feature>
<feature type="region of interest" description="Disordered" evidence="1">
    <location>
        <begin position="275"/>
        <end position="321"/>
    </location>
</feature>
<organism evidence="2 3">
    <name type="scientific">Besnoitia besnoiti</name>
    <name type="common">Apicomplexan protozoan</name>
    <dbReference type="NCBI Taxonomy" id="94643"/>
    <lineage>
        <taxon>Eukaryota</taxon>
        <taxon>Sar</taxon>
        <taxon>Alveolata</taxon>
        <taxon>Apicomplexa</taxon>
        <taxon>Conoidasida</taxon>
        <taxon>Coccidia</taxon>
        <taxon>Eucoccidiorida</taxon>
        <taxon>Eimeriorina</taxon>
        <taxon>Sarcocystidae</taxon>
        <taxon>Besnoitia</taxon>
    </lineage>
</organism>
<feature type="compositionally biased region" description="Low complexity" evidence="1">
    <location>
        <begin position="928"/>
        <end position="948"/>
    </location>
</feature>
<feature type="region of interest" description="Disordered" evidence="1">
    <location>
        <begin position="2943"/>
        <end position="2962"/>
    </location>
</feature>
<feature type="region of interest" description="Disordered" evidence="1">
    <location>
        <begin position="2784"/>
        <end position="2810"/>
    </location>
</feature>
<feature type="region of interest" description="Disordered" evidence="1">
    <location>
        <begin position="1814"/>
        <end position="1839"/>
    </location>
</feature>
<protein>
    <submittedName>
        <fullName evidence="2">AP2 domain transcription factor AP2VIIa-4</fullName>
    </submittedName>
</protein>
<feature type="region of interest" description="Disordered" evidence="1">
    <location>
        <begin position="2063"/>
        <end position="2108"/>
    </location>
</feature>
<evidence type="ECO:0000313" key="2">
    <source>
        <dbReference type="EMBL" id="PFH34526.1"/>
    </source>
</evidence>
<dbReference type="Proteomes" id="UP000224006">
    <property type="component" value="Chromosome VI"/>
</dbReference>